<sequence>MRDKGSGASPEQALCSCTQRRGWGSFLTCGCESRGMRPACCHRAVSDSLVVGLLCVSVCIHRSSKEPIQMAGEELL</sequence>
<reference evidence="1" key="3">
    <citation type="submission" date="2025-09" db="UniProtKB">
        <authorList>
            <consortium name="Ensembl"/>
        </authorList>
    </citation>
    <scope>IDENTIFICATION</scope>
</reference>
<proteinExistence type="predicted"/>
<name>A0A8C3CRN3_CAIMO</name>
<evidence type="ECO:0000313" key="2">
    <source>
        <dbReference type="Proteomes" id="UP000694556"/>
    </source>
</evidence>
<protein>
    <submittedName>
        <fullName evidence="1">Uncharacterized protein</fullName>
    </submittedName>
</protein>
<dbReference type="Proteomes" id="UP000694556">
    <property type="component" value="Chromosome 11"/>
</dbReference>
<evidence type="ECO:0000313" key="1">
    <source>
        <dbReference type="Ensembl" id="ENSCMMP00000024708.1"/>
    </source>
</evidence>
<dbReference type="Ensembl" id="ENSCMMT00000027018.1">
    <property type="protein sequence ID" value="ENSCMMP00000024708.1"/>
    <property type="gene ID" value="ENSCMMG00000015292.1"/>
</dbReference>
<accession>A0A8C3CRN3</accession>
<reference evidence="1" key="1">
    <citation type="submission" date="2018-09" db="EMBL/GenBank/DDBJ databases">
        <title>Common duck and Muscovy duck high density SNP chip.</title>
        <authorList>
            <person name="Vignal A."/>
            <person name="Thebault N."/>
            <person name="Warren W.C."/>
        </authorList>
    </citation>
    <scope>NUCLEOTIDE SEQUENCE [LARGE SCALE GENOMIC DNA]</scope>
</reference>
<dbReference type="AlphaFoldDB" id="A0A8C3CRN3"/>
<organism evidence="1 2">
    <name type="scientific">Cairina moschata</name>
    <name type="common">Muscovy duck</name>
    <dbReference type="NCBI Taxonomy" id="8855"/>
    <lineage>
        <taxon>Eukaryota</taxon>
        <taxon>Metazoa</taxon>
        <taxon>Chordata</taxon>
        <taxon>Craniata</taxon>
        <taxon>Vertebrata</taxon>
        <taxon>Euteleostomi</taxon>
        <taxon>Archelosauria</taxon>
        <taxon>Archosauria</taxon>
        <taxon>Dinosauria</taxon>
        <taxon>Saurischia</taxon>
        <taxon>Theropoda</taxon>
        <taxon>Coelurosauria</taxon>
        <taxon>Aves</taxon>
        <taxon>Neognathae</taxon>
        <taxon>Galloanserae</taxon>
        <taxon>Anseriformes</taxon>
        <taxon>Anatidae</taxon>
        <taxon>Anatinae</taxon>
        <taxon>Cairina</taxon>
    </lineage>
</organism>
<keyword evidence="2" id="KW-1185">Reference proteome</keyword>
<reference evidence="1" key="2">
    <citation type="submission" date="2025-08" db="UniProtKB">
        <authorList>
            <consortium name="Ensembl"/>
        </authorList>
    </citation>
    <scope>IDENTIFICATION</scope>
</reference>